<keyword evidence="2" id="KW-1185">Reference proteome</keyword>
<evidence type="ECO:0000313" key="2">
    <source>
        <dbReference type="Proteomes" id="UP000504624"/>
    </source>
</evidence>
<proteinExistence type="predicted"/>
<evidence type="ECO:0000256" key="1">
    <source>
        <dbReference type="SAM" id="MobiDB-lite"/>
    </source>
</evidence>
<gene>
    <name evidence="3" type="primary">LOC108499541</name>
</gene>
<reference evidence="3" key="1">
    <citation type="submission" date="2025-08" db="UniProtKB">
        <authorList>
            <consortium name="RefSeq"/>
        </authorList>
    </citation>
    <scope>IDENTIFICATION</scope>
</reference>
<feature type="region of interest" description="Disordered" evidence="1">
    <location>
        <begin position="1"/>
        <end position="96"/>
    </location>
</feature>
<feature type="compositionally biased region" description="Low complexity" evidence="1">
    <location>
        <begin position="7"/>
        <end position="20"/>
    </location>
</feature>
<feature type="compositionally biased region" description="Basic and acidic residues" evidence="1">
    <location>
        <begin position="59"/>
        <end position="70"/>
    </location>
</feature>
<evidence type="ECO:0000313" key="3">
    <source>
        <dbReference type="RefSeq" id="XP_017674941.1"/>
    </source>
</evidence>
<accession>A0A6J0HLN6</accession>
<dbReference type="GeneID" id="108499541"/>
<dbReference type="RefSeq" id="XP_017674941.1">
    <property type="nucleotide sequence ID" value="XM_017819452.1"/>
</dbReference>
<organism evidence="2 3">
    <name type="scientific">Lepidothrix coronata</name>
    <name type="common">blue-crowned manakin</name>
    <dbReference type="NCBI Taxonomy" id="321398"/>
    <lineage>
        <taxon>Eukaryota</taxon>
        <taxon>Metazoa</taxon>
        <taxon>Chordata</taxon>
        <taxon>Craniata</taxon>
        <taxon>Vertebrata</taxon>
        <taxon>Euteleostomi</taxon>
        <taxon>Archelosauria</taxon>
        <taxon>Archosauria</taxon>
        <taxon>Dinosauria</taxon>
        <taxon>Saurischia</taxon>
        <taxon>Theropoda</taxon>
        <taxon>Coelurosauria</taxon>
        <taxon>Aves</taxon>
        <taxon>Neognathae</taxon>
        <taxon>Neoaves</taxon>
        <taxon>Telluraves</taxon>
        <taxon>Australaves</taxon>
        <taxon>Passeriformes</taxon>
        <taxon>Pipridae</taxon>
        <taxon>Lepidothrix</taxon>
    </lineage>
</organism>
<name>A0A6J0HLN6_9PASS</name>
<protein>
    <submittedName>
        <fullName evidence="3">Uncharacterized protein LOC108499541 isoform X1</fullName>
    </submittedName>
</protein>
<feature type="compositionally biased region" description="Basic residues" evidence="1">
    <location>
        <begin position="42"/>
        <end position="51"/>
    </location>
</feature>
<dbReference type="Proteomes" id="UP000504624">
    <property type="component" value="Unplaced"/>
</dbReference>
<sequence>MSASMESPSRLSAAPPSLRRQPPLLKSRSAKTRTYGTEKSRRSSPSRKQKRCVPPLLPHWDRESLREQLGGRRAKPRAGRGQRALRGAGGGGRAPVALGQKNNACGSAKVTGAPNPLADVLPQVLQEKLMSWTPADCTLDTSGASEAKLRGQYESGTARPAAGTGNVGRLPMDADVQGGTMVPIKSSQILLFLLPRPFSCEEEYHDFELFIPCE</sequence>
<dbReference type="AlphaFoldDB" id="A0A6J0HLN6"/>